<sequence>MSVNVLAISDEELQGIKADKINQTNKLTNWVKEPSINDLKHDLTQAKSSQSAYVAKLDNWINLYNAPKFGDSKHKGSRVVPKLVRKQAEWNAPALSEPFLSTTELFDVRALTFEDVPKAKQNALILNNQFNTKLNKVKLVDKVIRQLVKQGSCIVRTGWQYHEKEVEEDVEEFEYSVVEQPMIISEEQSQEPSEYDLLIHEYEKLAQLRQTEPDTYEQLPSELKAGFEMSKQQGQLIKAVSIGFRKEKVIKPISNKPTVQICNIKNVYIDPTCKDDIDKAQFIIHAYEASLSDLKKSGQYQNIDTLSELINNKDWSIHNTSDFMFADKARAKLAVYEYWGYWDIHGNGETTAIVATWVGDTLIRLEENPFPDGKPPFVIFNYIPEDDSVYGIPNAEILEDNQNILGAVMRGTIDLMGKSANSQTGYAKNFLDATNKTKFIKGQDYEYNQNFDPRVHVHQHKYPEIPNSAMNIIAMMNNEAESLSGVKAFSGTGISASNLGDVAVGVRGVLDAVSKREMSILRRISDGFIALGRKIISMNSEFLSEEEVVRITNNEFVRVRRDDLAGEFDLVLTISTAEADDTKAKEIAFMLQTIGNSQGQELNQMMLSEIFELRKMPDLAKQVREYKAEPDPMAQKMQELEIAKLEAEIEMMKAEAMERQAKAQVQMAKVSTEQARADNLQSDADNKVLDFMERDGGMKHQHDLDKQAMINQGNLEREQLRADNQLNMINQKQMNDLTNQIVSQELAQQDEFQQMGINQ</sequence>
<dbReference type="InterPro" id="IPR056909">
    <property type="entry name" value="SU10_portal"/>
</dbReference>
<dbReference type="AlphaFoldDB" id="A0A1B8PIN4"/>
<protein>
    <submittedName>
        <fullName evidence="2">Poly(3-hydroxybutyrate) depolymerase</fullName>
    </submittedName>
</protein>
<keyword evidence="1" id="KW-0175">Coiled coil</keyword>
<gene>
    <name evidence="2" type="ORF">A9Z60_03510</name>
</gene>
<dbReference type="EMBL" id="LZDN01000039">
    <property type="protein sequence ID" value="OBX49449.1"/>
    <property type="molecule type" value="Genomic_DNA"/>
</dbReference>
<dbReference type="RefSeq" id="WP_066893664.1">
    <property type="nucleotide sequence ID" value="NZ_LZDN01000039.1"/>
</dbReference>
<proteinExistence type="predicted"/>
<accession>A0A1B8PIN4</accession>
<reference evidence="2 3" key="1">
    <citation type="submission" date="2016-06" db="EMBL/GenBank/DDBJ databases">
        <title>Draft genome of Moraxella nonliquefaciens CCUG 60284.</title>
        <authorList>
            <person name="Salva-Serra F."/>
            <person name="Engstrom-Jakobsson H."/>
            <person name="Thorell K."/>
            <person name="Gonzales-Siles L."/>
            <person name="Karlsson R."/>
            <person name="Boulund F."/>
            <person name="Engstrand L."/>
            <person name="Kristiansson E."/>
            <person name="Moore E."/>
        </authorList>
    </citation>
    <scope>NUCLEOTIDE SEQUENCE [LARGE SCALE GENOMIC DNA]</scope>
    <source>
        <strain evidence="2 3">CCUG 60284</strain>
    </source>
</reference>
<evidence type="ECO:0000313" key="3">
    <source>
        <dbReference type="Proteomes" id="UP000092671"/>
    </source>
</evidence>
<comment type="caution">
    <text evidence="2">The sequence shown here is derived from an EMBL/GenBank/DDBJ whole genome shotgun (WGS) entry which is preliminary data.</text>
</comment>
<dbReference type="Proteomes" id="UP000092671">
    <property type="component" value="Unassembled WGS sequence"/>
</dbReference>
<organism evidence="2 3">
    <name type="scientific">Moraxella nonliquefaciens</name>
    <dbReference type="NCBI Taxonomy" id="478"/>
    <lineage>
        <taxon>Bacteria</taxon>
        <taxon>Pseudomonadati</taxon>
        <taxon>Pseudomonadota</taxon>
        <taxon>Gammaproteobacteria</taxon>
        <taxon>Moraxellales</taxon>
        <taxon>Moraxellaceae</taxon>
        <taxon>Moraxella</taxon>
    </lineage>
</organism>
<feature type="coiled-coil region" evidence="1">
    <location>
        <begin position="635"/>
        <end position="664"/>
    </location>
</feature>
<dbReference type="OrthoDB" id="7053178at2"/>
<evidence type="ECO:0000256" key="1">
    <source>
        <dbReference type="SAM" id="Coils"/>
    </source>
</evidence>
<name>A0A1B8PIN4_MORNO</name>
<dbReference type="Pfam" id="PF23899">
    <property type="entry name" value="SU10_portal"/>
    <property type="match status" value="1"/>
</dbReference>
<evidence type="ECO:0000313" key="2">
    <source>
        <dbReference type="EMBL" id="OBX49449.1"/>
    </source>
</evidence>